<dbReference type="PROSITE" id="PS51257">
    <property type="entry name" value="PROKAR_LIPOPROTEIN"/>
    <property type="match status" value="1"/>
</dbReference>
<dbReference type="PRINTS" id="PR00382">
    <property type="entry name" value="LIPIDTRNSFER"/>
</dbReference>
<dbReference type="CDD" id="cd00010">
    <property type="entry name" value="AAI_LTSS"/>
    <property type="match status" value="1"/>
</dbReference>
<keyword evidence="4" id="KW-0336">GPI-anchor</keyword>
<keyword evidence="8" id="KW-0449">Lipoprotein</keyword>
<evidence type="ECO:0000313" key="12">
    <source>
        <dbReference type="Proteomes" id="UP001154282"/>
    </source>
</evidence>
<keyword evidence="12" id="KW-1185">Reference proteome</keyword>
<comment type="subcellular location">
    <subcellularLocation>
        <location evidence="1">Cell membrane</location>
        <topology evidence="1">Lipid-anchor</topology>
        <topology evidence="1">GPI-anchor</topology>
    </subcellularLocation>
</comment>
<dbReference type="EMBL" id="CAMGYJ010000006">
    <property type="protein sequence ID" value="CAI0434003.1"/>
    <property type="molecule type" value="Genomic_DNA"/>
</dbReference>
<dbReference type="Proteomes" id="UP001154282">
    <property type="component" value="Unassembled WGS sequence"/>
</dbReference>
<name>A0AAV0LI50_9ROSI</name>
<evidence type="ECO:0000256" key="1">
    <source>
        <dbReference type="ARBA" id="ARBA00004609"/>
    </source>
</evidence>
<dbReference type="InterPro" id="IPR043325">
    <property type="entry name" value="LTSS"/>
</dbReference>
<comment type="similarity">
    <text evidence="2">Belongs to the plant LTP family.</text>
</comment>
<evidence type="ECO:0000256" key="3">
    <source>
        <dbReference type="ARBA" id="ARBA00022475"/>
    </source>
</evidence>
<evidence type="ECO:0000256" key="8">
    <source>
        <dbReference type="ARBA" id="ARBA00023288"/>
    </source>
</evidence>
<dbReference type="SUPFAM" id="SSF47699">
    <property type="entry name" value="Bifunctional inhibitor/lipid-transfer protein/seed storage 2S albumin"/>
    <property type="match status" value="1"/>
</dbReference>
<dbReference type="GO" id="GO:0006869">
    <property type="term" value="P:lipid transport"/>
    <property type="evidence" value="ECO:0007669"/>
    <property type="project" value="InterPro"/>
</dbReference>
<dbReference type="GO" id="GO:0098552">
    <property type="term" value="C:side of membrane"/>
    <property type="evidence" value="ECO:0007669"/>
    <property type="project" value="UniProtKB-KW"/>
</dbReference>
<dbReference type="InterPro" id="IPR036312">
    <property type="entry name" value="Bifun_inhib/LTP/seed_sf"/>
</dbReference>
<feature type="domain" description="Bifunctional inhibitor/plant lipid transfer protein/seed storage helical" evidence="10">
    <location>
        <begin position="29"/>
        <end position="105"/>
    </location>
</feature>
<feature type="signal peptide" evidence="9">
    <location>
        <begin position="1"/>
        <end position="19"/>
    </location>
</feature>
<reference evidence="11" key="1">
    <citation type="submission" date="2022-08" db="EMBL/GenBank/DDBJ databases">
        <authorList>
            <person name="Gutierrez-Valencia J."/>
        </authorList>
    </citation>
    <scope>NUCLEOTIDE SEQUENCE</scope>
</reference>
<evidence type="ECO:0000259" key="10">
    <source>
        <dbReference type="SMART" id="SM00499"/>
    </source>
</evidence>
<dbReference type="InterPro" id="IPR016140">
    <property type="entry name" value="Bifunc_inhib/LTP/seed_store"/>
</dbReference>
<evidence type="ECO:0000256" key="7">
    <source>
        <dbReference type="ARBA" id="ARBA00023180"/>
    </source>
</evidence>
<evidence type="ECO:0000256" key="9">
    <source>
        <dbReference type="SAM" id="SignalP"/>
    </source>
</evidence>
<keyword evidence="7" id="KW-0325">Glycoprotein</keyword>
<sequence>MSLRILLLVFALVLTTAMAQTPGGSTTSCTNTIASLSPCLAYVTGNSTTPSASCCSQLSGVVKVTPQCLCTLINGGGPSFLTINQTLALALPGACKVQTPPVSQCKGLPMRREVQLVRRRVQHHQRQQSRAMTHLNRRLLRQHHLQEMERLGPTQSHRPLVEQRLMPPSPAPQLLFDSCSWEYSSLQQQSPDSKHLCNLRLILRSVYFSSNGVIGVTMVCI</sequence>
<protein>
    <recommendedName>
        <fullName evidence="10">Bifunctional inhibitor/plant lipid transfer protein/seed storage helical domain-containing protein</fullName>
    </recommendedName>
</protein>
<dbReference type="Pfam" id="PF14368">
    <property type="entry name" value="LTP_2"/>
    <property type="match status" value="1"/>
</dbReference>
<dbReference type="GO" id="GO:0005886">
    <property type="term" value="C:plasma membrane"/>
    <property type="evidence" value="ECO:0007669"/>
    <property type="project" value="UniProtKB-SubCell"/>
</dbReference>
<evidence type="ECO:0000256" key="4">
    <source>
        <dbReference type="ARBA" id="ARBA00022622"/>
    </source>
</evidence>
<proteinExistence type="inferred from homology"/>
<keyword evidence="5 9" id="KW-0732">Signal</keyword>
<dbReference type="AlphaFoldDB" id="A0AAV0LI50"/>
<dbReference type="InterPro" id="IPR000528">
    <property type="entry name" value="Plant_nsLTP"/>
</dbReference>
<evidence type="ECO:0000256" key="6">
    <source>
        <dbReference type="ARBA" id="ARBA00023157"/>
    </source>
</evidence>
<evidence type="ECO:0000256" key="5">
    <source>
        <dbReference type="ARBA" id="ARBA00022729"/>
    </source>
</evidence>
<organism evidence="11 12">
    <name type="scientific">Linum tenue</name>
    <dbReference type="NCBI Taxonomy" id="586396"/>
    <lineage>
        <taxon>Eukaryota</taxon>
        <taxon>Viridiplantae</taxon>
        <taxon>Streptophyta</taxon>
        <taxon>Embryophyta</taxon>
        <taxon>Tracheophyta</taxon>
        <taxon>Spermatophyta</taxon>
        <taxon>Magnoliopsida</taxon>
        <taxon>eudicotyledons</taxon>
        <taxon>Gunneridae</taxon>
        <taxon>Pentapetalae</taxon>
        <taxon>rosids</taxon>
        <taxon>fabids</taxon>
        <taxon>Malpighiales</taxon>
        <taxon>Linaceae</taxon>
        <taxon>Linum</taxon>
    </lineage>
</organism>
<keyword evidence="6" id="KW-1015">Disulfide bond</keyword>
<evidence type="ECO:0000313" key="11">
    <source>
        <dbReference type="EMBL" id="CAI0434003.1"/>
    </source>
</evidence>
<comment type="caution">
    <text evidence="11">The sequence shown here is derived from an EMBL/GenBank/DDBJ whole genome shotgun (WGS) entry which is preliminary data.</text>
</comment>
<accession>A0AAV0LI50</accession>
<keyword evidence="4" id="KW-0472">Membrane</keyword>
<evidence type="ECO:0000256" key="2">
    <source>
        <dbReference type="ARBA" id="ARBA00009748"/>
    </source>
</evidence>
<gene>
    <name evidence="11" type="ORF">LITE_LOCUS24116</name>
</gene>
<keyword evidence="3" id="KW-1003">Cell membrane</keyword>
<dbReference type="Gene3D" id="1.10.110.10">
    <property type="entry name" value="Plant lipid-transfer and hydrophobic proteins"/>
    <property type="match status" value="1"/>
</dbReference>
<dbReference type="PANTHER" id="PTHR33044">
    <property type="entry name" value="BIFUNCTIONAL INHIBITOR/LIPID-TRANSFER PROTEIN/SEED STORAGE 2S ALBUMIN SUPERFAMILY PROTEIN-RELATED"/>
    <property type="match status" value="1"/>
</dbReference>
<dbReference type="SMART" id="SM00499">
    <property type="entry name" value="AAI"/>
    <property type="match status" value="1"/>
</dbReference>
<dbReference type="GO" id="GO:0008289">
    <property type="term" value="F:lipid binding"/>
    <property type="evidence" value="ECO:0007669"/>
    <property type="project" value="InterPro"/>
</dbReference>
<feature type="chain" id="PRO_5043392936" description="Bifunctional inhibitor/plant lipid transfer protein/seed storage helical domain-containing protein" evidence="9">
    <location>
        <begin position="20"/>
        <end position="221"/>
    </location>
</feature>